<dbReference type="Gene3D" id="3.30.70.330">
    <property type="match status" value="1"/>
</dbReference>
<comment type="caution">
    <text evidence="6">The sequence shown here is derived from an EMBL/GenBank/DDBJ whole genome shotgun (WGS) entry which is preliminary data.</text>
</comment>
<dbReference type="PANTHER" id="PTHR10693">
    <property type="entry name" value="RAS GTPASE-ACTIVATING PROTEIN-BINDING PROTEIN"/>
    <property type="match status" value="1"/>
</dbReference>
<dbReference type="Proteomes" id="UP001151287">
    <property type="component" value="Unassembled WGS sequence"/>
</dbReference>
<dbReference type="InterPro" id="IPR035979">
    <property type="entry name" value="RBD_domain_sf"/>
</dbReference>
<sequence>MAAQQQNQSGSPPTAQLIGNAFVQQYYHILHSSPDLVHRFYQETSKLGRPEANGVMASVTTTDAINDKIMSMEVMKAEIETVDAQESLSGGVIVLVTGHLTGRHDGVRREFTQTFFLAPQEKGYFVLNDLFRYTAASVVVPVTELHDLSAAPHGHVAGEVLANGTAVHYTSEHDAMLHEQHVTERAVAEEGTNEEEVYNPSDNDGSVVEETQIPEVIDEVPENALAASQDVPVTVSSTMLTSAPAAITTTPSTNDDAPKKSYASIVKVMKENAAAMSAPVQVPRSAPVNVPRSAPAPKPEKQVVPAPAPSSVTDAPAFSSNATDSNTVQELEDGHSIYVKNLPVNATPQQLEDEFKKYGAIRPGGIQVRSHKVQGFCYGFVEFEEASAIQSAVEASPVTIDGRQCVVEEKRASSNRGGGRGRFGGRGGSGGASFRNEGPRGGRGGGSYGGSGNRGGYGRSGDFRGGNRGARGGGDYQKVDGSGGPRGARSSAPNVTTSK</sequence>
<evidence type="ECO:0000259" key="5">
    <source>
        <dbReference type="PROSITE" id="PS50177"/>
    </source>
</evidence>
<evidence type="ECO:0000259" key="4">
    <source>
        <dbReference type="PROSITE" id="PS50102"/>
    </source>
</evidence>
<feature type="region of interest" description="Disordered" evidence="3">
    <location>
        <begin position="285"/>
        <end position="313"/>
    </location>
</feature>
<dbReference type="InterPro" id="IPR012677">
    <property type="entry name" value="Nucleotide-bd_a/b_plait_sf"/>
</dbReference>
<dbReference type="OrthoDB" id="339151at2759"/>
<keyword evidence="1 2" id="KW-0694">RNA-binding</keyword>
<dbReference type="SUPFAM" id="SSF54427">
    <property type="entry name" value="NTF2-like"/>
    <property type="match status" value="1"/>
</dbReference>
<dbReference type="EMBL" id="JAMQYH010000002">
    <property type="protein sequence ID" value="KAJ1696948.1"/>
    <property type="molecule type" value="Genomic_DNA"/>
</dbReference>
<feature type="domain" description="NTF2" evidence="5">
    <location>
        <begin position="18"/>
        <end position="133"/>
    </location>
</feature>
<evidence type="ECO:0000256" key="1">
    <source>
        <dbReference type="ARBA" id="ARBA00022884"/>
    </source>
</evidence>
<dbReference type="GO" id="GO:0005829">
    <property type="term" value="C:cytosol"/>
    <property type="evidence" value="ECO:0007669"/>
    <property type="project" value="TreeGrafter"/>
</dbReference>
<dbReference type="InterPro" id="IPR032710">
    <property type="entry name" value="NTF2-like_dom_sf"/>
</dbReference>
<dbReference type="InterPro" id="IPR018222">
    <property type="entry name" value="Nuclear_transport_factor_2_euk"/>
</dbReference>
<dbReference type="GO" id="GO:1990904">
    <property type="term" value="C:ribonucleoprotein complex"/>
    <property type="evidence" value="ECO:0007669"/>
    <property type="project" value="TreeGrafter"/>
</dbReference>
<dbReference type="InterPro" id="IPR000504">
    <property type="entry name" value="RRM_dom"/>
</dbReference>
<evidence type="ECO:0000256" key="2">
    <source>
        <dbReference type="PROSITE-ProRule" id="PRU00176"/>
    </source>
</evidence>
<dbReference type="CDD" id="cd00590">
    <property type="entry name" value="RRM_SF"/>
    <property type="match status" value="1"/>
</dbReference>
<protein>
    <submittedName>
        <fullName evidence="6">Uncharacterized protein</fullName>
    </submittedName>
</protein>
<evidence type="ECO:0000313" key="7">
    <source>
        <dbReference type="Proteomes" id="UP001151287"/>
    </source>
</evidence>
<dbReference type="CDD" id="cd00780">
    <property type="entry name" value="NTF2"/>
    <property type="match status" value="1"/>
</dbReference>
<dbReference type="FunFam" id="3.10.450.50:FF:000003">
    <property type="entry name" value="Nuclear transport factor 2 family protein"/>
    <property type="match status" value="1"/>
</dbReference>
<evidence type="ECO:0000256" key="3">
    <source>
        <dbReference type="SAM" id="MobiDB-lite"/>
    </source>
</evidence>
<accession>A0A9Q0CNA5</accession>
<dbReference type="InterPro" id="IPR002075">
    <property type="entry name" value="NTF2_dom"/>
</dbReference>
<gene>
    <name evidence="6" type="ORF">LUZ63_005460</name>
</gene>
<organism evidence="6 7">
    <name type="scientific">Rhynchospora breviuscula</name>
    <dbReference type="NCBI Taxonomy" id="2022672"/>
    <lineage>
        <taxon>Eukaryota</taxon>
        <taxon>Viridiplantae</taxon>
        <taxon>Streptophyta</taxon>
        <taxon>Embryophyta</taxon>
        <taxon>Tracheophyta</taxon>
        <taxon>Spermatophyta</taxon>
        <taxon>Magnoliopsida</taxon>
        <taxon>Liliopsida</taxon>
        <taxon>Poales</taxon>
        <taxon>Cyperaceae</taxon>
        <taxon>Cyperoideae</taxon>
        <taxon>Rhynchosporeae</taxon>
        <taxon>Rhynchospora</taxon>
    </lineage>
</organism>
<reference evidence="6" key="1">
    <citation type="journal article" date="2022" name="Cell">
        <title>Repeat-based holocentromeres influence genome architecture and karyotype evolution.</title>
        <authorList>
            <person name="Hofstatter P.G."/>
            <person name="Thangavel G."/>
            <person name="Lux T."/>
            <person name="Neumann P."/>
            <person name="Vondrak T."/>
            <person name="Novak P."/>
            <person name="Zhang M."/>
            <person name="Costa L."/>
            <person name="Castellani M."/>
            <person name="Scott A."/>
            <person name="Toegelov H."/>
            <person name="Fuchs J."/>
            <person name="Mata-Sucre Y."/>
            <person name="Dias Y."/>
            <person name="Vanzela A.L.L."/>
            <person name="Huettel B."/>
            <person name="Almeida C.C.S."/>
            <person name="Simkova H."/>
            <person name="Souza G."/>
            <person name="Pedrosa-Harand A."/>
            <person name="Macas J."/>
            <person name="Mayer K.F.X."/>
            <person name="Houben A."/>
            <person name="Marques A."/>
        </authorList>
    </citation>
    <scope>NUCLEOTIDE SEQUENCE</scope>
    <source>
        <strain evidence="6">RhyBre1mFocal</strain>
    </source>
</reference>
<dbReference type="InterPro" id="IPR039539">
    <property type="entry name" value="Ras_GTPase_bind_prot"/>
</dbReference>
<dbReference type="AlphaFoldDB" id="A0A9Q0CNA5"/>
<dbReference type="PANTHER" id="PTHR10693:SF20">
    <property type="entry name" value="AT27578P"/>
    <property type="match status" value="1"/>
</dbReference>
<dbReference type="GO" id="GO:0003729">
    <property type="term" value="F:mRNA binding"/>
    <property type="evidence" value="ECO:0007669"/>
    <property type="project" value="TreeGrafter"/>
</dbReference>
<proteinExistence type="predicted"/>
<dbReference type="FunFam" id="3.30.70.330:FF:000589">
    <property type="entry name" value="RNA-binding protein-like"/>
    <property type="match status" value="1"/>
</dbReference>
<dbReference type="Gene3D" id="3.10.450.50">
    <property type="match status" value="1"/>
</dbReference>
<feature type="compositionally biased region" description="Gly residues" evidence="3">
    <location>
        <begin position="416"/>
        <end position="431"/>
    </location>
</feature>
<evidence type="ECO:0000313" key="6">
    <source>
        <dbReference type="EMBL" id="KAJ1696948.1"/>
    </source>
</evidence>
<dbReference type="Pfam" id="PF00076">
    <property type="entry name" value="RRM_1"/>
    <property type="match status" value="1"/>
</dbReference>
<keyword evidence="7" id="KW-1185">Reference proteome</keyword>
<feature type="compositionally biased region" description="Gly residues" evidence="3">
    <location>
        <begin position="439"/>
        <end position="486"/>
    </location>
</feature>
<dbReference type="PROSITE" id="PS50177">
    <property type="entry name" value="NTF2_DOMAIN"/>
    <property type="match status" value="1"/>
</dbReference>
<dbReference type="PROSITE" id="PS50102">
    <property type="entry name" value="RRM"/>
    <property type="match status" value="1"/>
</dbReference>
<dbReference type="SUPFAM" id="SSF54928">
    <property type="entry name" value="RNA-binding domain, RBD"/>
    <property type="match status" value="1"/>
</dbReference>
<dbReference type="Pfam" id="PF02136">
    <property type="entry name" value="NTF2"/>
    <property type="match status" value="1"/>
</dbReference>
<feature type="region of interest" description="Disordered" evidence="3">
    <location>
        <begin position="409"/>
        <end position="499"/>
    </location>
</feature>
<dbReference type="SMART" id="SM00360">
    <property type="entry name" value="RRM"/>
    <property type="match status" value="1"/>
</dbReference>
<feature type="domain" description="RRM" evidence="4">
    <location>
        <begin position="335"/>
        <end position="412"/>
    </location>
</feature>
<name>A0A9Q0CNA5_9POAL</name>